<evidence type="ECO:0000256" key="1">
    <source>
        <dbReference type="SAM" id="MobiDB-lite"/>
    </source>
</evidence>
<sequence length="324" mass="35158">MDAHAPPSIRSFVEEHLNIEEVAVIEAQFSSAIRPDRQVLWTGMNQDAAQAWADRNGLQTLATAIGPLMNNNDPACSKKKSHNQWVQYVHGASALFALRISKGNLVTVLAPPPPERFHPLGVTSFQEIEEPIVKGQLALATTQQHENSTEGLGGLIVGPAGLASDPRLFWVIFVGEEEVQETGPIPVTKALLDGLRAEASTVKRSLEFCSGVDAHLESQISNIENHAEGDDTIQFIVSTNGKPVNGKNHGLGKRIKQAGGHFGEGTFQQLSEDFKTISIHQSGNKDLEESKLSRADEPSEAEPPFDNRHGRGYTLAKHSSKTSL</sequence>
<protein>
    <submittedName>
        <fullName evidence="2">Uncharacterized protein</fullName>
    </submittedName>
</protein>
<evidence type="ECO:0000313" key="3">
    <source>
        <dbReference type="Proteomes" id="UP000251714"/>
    </source>
</evidence>
<name>A0A365MNX1_GIBIN</name>
<proteinExistence type="predicted"/>
<comment type="caution">
    <text evidence="2">The sequence shown here is derived from an EMBL/GenBank/DDBJ whole genome shotgun (WGS) entry which is preliminary data.</text>
</comment>
<evidence type="ECO:0000313" key="2">
    <source>
        <dbReference type="EMBL" id="RBA10216.1"/>
    </source>
</evidence>
<dbReference type="AlphaFoldDB" id="A0A365MNX1"/>
<organism evidence="2 3">
    <name type="scientific">Gibberella intermedia</name>
    <name type="common">Bulb rot disease fungus</name>
    <name type="synonym">Fusarium proliferatum</name>
    <dbReference type="NCBI Taxonomy" id="948311"/>
    <lineage>
        <taxon>Eukaryota</taxon>
        <taxon>Fungi</taxon>
        <taxon>Dikarya</taxon>
        <taxon>Ascomycota</taxon>
        <taxon>Pezizomycotina</taxon>
        <taxon>Sordariomycetes</taxon>
        <taxon>Hypocreomycetidae</taxon>
        <taxon>Hypocreales</taxon>
        <taxon>Nectriaceae</taxon>
        <taxon>Fusarium</taxon>
        <taxon>Fusarium fujikuroi species complex</taxon>
    </lineage>
</organism>
<dbReference type="EMBL" id="PKMI01000072">
    <property type="protein sequence ID" value="RBA10216.1"/>
    <property type="molecule type" value="Genomic_DNA"/>
</dbReference>
<reference evidence="2 3" key="1">
    <citation type="submission" date="2017-12" db="EMBL/GenBank/DDBJ databases">
        <title>Genome sequence of the mycotoxigenic crop pathogen Fusarium proliferatum, strain ITEM 2341 from Date Palm.</title>
        <authorList>
            <person name="Almiman B.F."/>
            <person name="Shittu T.A."/>
            <person name="Muthumeenakshi S."/>
            <person name="Baroncelli R."/>
            <person name="Sreenivasaprasada S."/>
        </authorList>
    </citation>
    <scope>NUCLEOTIDE SEQUENCE [LARGE SCALE GENOMIC DNA]</scope>
    <source>
        <strain evidence="2 3">ITEM 2341</strain>
    </source>
</reference>
<dbReference type="Proteomes" id="UP000251714">
    <property type="component" value="Unassembled WGS sequence"/>
</dbReference>
<accession>A0A365MNX1</accession>
<feature type="compositionally biased region" description="Basic and acidic residues" evidence="1">
    <location>
        <begin position="283"/>
        <end position="297"/>
    </location>
</feature>
<gene>
    <name evidence="2" type="ORF">FPRO05_06152</name>
</gene>
<feature type="region of interest" description="Disordered" evidence="1">
    <location>
        <begin position="282"/>
        <end position="324"/>
    </location>
</feature>